<evidence type="ECO:0000313" key="2">
    <source>
        <dbReference type="Proteomes" id="UP001057402"/>
    </source>
</evidence>
<proteinExistence type="predicted"/>
<comment type="caution">
    <text evidence="1">The sequence shown here is derived from an EMBL/GenBank/DDBJ whole genome shotgun (WGS) entry which is preliminary data.</text>
</comment>
<dbReference type="EMBL" id="CM042886">
    <property type="protein sequence ID" value="KAI4341083.1"/>
    <property type="molecule type" value="Genomic_DNA"/>
</dbReference>
<reference evidence="2" key="1">
    <citation type="journal article" date="2023" name="Front. Plant Sci.">
        <title>Chromosomal-level genome assembly of Melastoma candidum provides insights into trichome evolution.</title>
        <authorList>
            <person name="Zhong Y."/>
            <person name="Wu W."/>
            <person name="Sun C."/>
            <person name="Zou P."/>
            <person name="Liu Y."/>
            <person name="Dai S."/>
            <person name="Zhou R."/>
        </authorList>
    </citation>
    <scope>NUCLEOTIDE SEQUENCE [LARGE SCALE GENOMIC DNA]</scope>
</reference>
<evidence type="ECO:0000313" key="1">
    <source>
        <dbReference type="EMBL" id="KAI4341083.1"/>
    </source>
</evidence>
<accession>A0ACB9NWD6</accession>
<dbReference type="Proteomes" id="UP001057402">
    <property type="component" value="Chromosome 7"/>
</dbReference>
<organism evidence="1 2">
    <name type="scientific">Melastoma candidum</name>
    <dbReference type="NCBI Taxonomy" id="119954"/>
    <lineage>
        <taxon>Eukaryota</taxon>
        <taxon>Viridiplantae</taxon>
        <taxon>Streptophyta</taxon>
        <taxon>Embryophyta</taxon>
        <taxon>Tracheophyta</taxon>
        <taxon>Spermatophyta</taxon>
        <taxon>Magnoliopsida</taxon>
        <taxon>eudicotyledons</taxon>
        <taxon>Gunneridae</taxon>
        <taxon>Pentapetalae</taxon>
        <taxon>rosids</taxon>
        <taxon>malvids</taxon>
        <taxon>Myrtales</taxon>
        <taxon>Melastomataceae</taxon>
        <taxon>Melastomatoideae</taxon>
        <taxon>Melastomateae</taxon>
        <taxon>Melastoma</taxon>
    </lineage>
</organism>
<protein>
    <submittedName>
        <fullName evidence="1">Uncharacterized protein</fullName>
    </submittedName>
</protein>
<keyword evidence="2" id="KW-1185">Reference proteome</keyword>
<gene>
    <name evidence="1" type="ORF">MLD38_025853</name>
</gene>
<sequence length="580" mass="65700">MFEALLGWRKASNCKKLIRRAQRRLRLLRNKRDSIVRTLRDDVSRLVEMGYLEIATERAEQLLEDESVMEMYDLLNGFCELVITNMSHIRRHRECPNDVNEAVSSLIFASTRCGELPELRQIRELFRDRYGERFALVAVDLLPGNLVNPKIIEQLSMKTISNDSKIRITDEFVRDQPGTQPETLAIEYASELHKKIEEMAERQAVVLEIVPISPAFVVDSKQKEIGVTEAMKTVEFDAVVAENGPPVEKSHSQMQLLMKSVSPKGNSFVLMPPPYELDATVPTLEEKEGGGKLDKALKPVERTLTSLSGESSPQFHDGKVLYLDGVEEVQSGPKLDRECLDQRLFKFKQSVVPKSAIPEDTLADGDVEQFESSGKDNMSPRVSRGSKLPSGNRFRRSVSRETEIIDDVEYAVYYNAPLHNPRKHLKQSQTTDIHNRGITLKPWKVSSPRQESHCNCCECRKAEDHKVLHAHARPVEGFRGKRVVSSDYFSDTDSSCSISPVGEEGLFPSYVRAMTMPLKRQTSRPEGKIPRSNSSPLGQQPNHVHPKLPDYDELAAKFSELKKEFLGNCTKNKQHPKLHV</sequence>
<name>A0ACB9NWD6_9MYRT</name>